<dbReference type="Pfam" id="PF25568">
    <property type="entry name" value="AAA_lid_At3g28540"/>
    <property type="match status" value="1"/>
</dbReference>
<dbReference type="Proteomes" id="UP001237642">
    <property type="component" value="Unassembled WGS sequence"/>
</dbReference>
<reference evidence="2" key="2">
    <citation type="submission" date="2023-05" db="EMBL/GenBank/DDBJ databases">
        <authorList>
            <person name="Schelkunov M.I."/>
        </authorList>
    </citation>
    <scope>NUCLEOTIDE SEQUENCE</scope>
    <source>
        <strain evidence="2">Hsosn_3</strain>
        <tissue evidence="2">Leaf</tissue>
    </source>
</reference>
<accession>A0AAD8N1X6</accession>
<evidence type="ECO:0000313" key="3">
    <source>
        <dbReference type="Proteomes" id="UP001237642"/>
    </source>
</evidence>
<feature type="domain" description="AAA+ ATPase At3g28540-like C-terminal" evidence="1">
    <location>
        <begin position="36"/>
        <end position="104"/>
    </location>
</feature>
<evidence type="ECO:0000259" key="1">
    <source>
        <dbReference type="Pfam" id="PF25568"/>
    </source>
</evidence>
<dbReference type="PANTHER" id="PTHR23070">
    <property type="entry name" value="BCS1 AAA-TYPE ATPASE"/>
    <property type="match status" value="1"/>
</dbReference>
<dbReference type="InterPro" id="IPR050747">
    <property type="entry name" value="Mitochondrial_chaperone_BCS1"/>
</dbReference>
<proteinExistence type="predicted"/>
<dbReference type="InterPro" id="IPR058017">
    <property type="entry name" value="At3g28540-like_C"/>
</dbReference>
<sequence length="125" mass="14091">MKESSYSPQITKRGLTLHCYVRVGTRMDMHIHMSYCTPCGFKLLATNYLGVRDHMLFQEIEELIPTTKVTPAEVAEQLLQSDEADVSLASLLSFLHTKSTETEEGKAKKETDKVIELVSEAAQDR</sequence>
<dbReference type="EMBL" id="JAUIZM010000002">
    <property type="protein sequence ID" value="KAK1398790.1"/>
    <property type="molecule type" value="Genomic_DNA"/>
</dbReference>
<keyword evidence="3" id="KW-1185">Reference proteome</keyword>
<evidence type="ECO:0000313" key="2">
    <source>
        <dbReference type="EMBL" id="KAK1398790.1"/>
    </source>
</evidence>
<organism evidence="2 3">
    <name type="scientific">Heracleum sosnowskyi</name>
    <dbReference type="NCBI Taxonomy" id="360622"/>
    <lineage>
        <taxon>Eukaryota</taxon>
        <taxon>Viridiplantae</taxon>
        <taxon>Streptophyta</taxon>
        <taxon>Embryophyta</taxon>
        <taxon>Tracheophyta</taxon>
        <taxon>Spermatophyta</taxon>
        <taxon>Magnoliopsida</taxon>
        <taxon>eudicotyledons</taxon>
        <taxon>Gunneridae</taxon>
        <taxon>Pentapetalae</taxon>
        <taxon>asterids</taxon>
        <taxon>campanulids</taxon>
        <taxon>Apiales</taxon>
        <taxon>Apiaceae</taxon>
        <taxon>Apioideae</taxon>
        <taxon>apioid superclade</taxon>
        <taxon>Tordylieae</taxon>
        <taxon>Tordyliinae</taxon>
        <taxon>Heracleum</taxon>
    </lineage>
</organism>
<reference evidence="2" key="1">
    <citation type="submission" date="2023-02" db="EMBL/GenBank/DDBJ databases">
        <title>Genome of toxic invasive species Heracleum sosnowskyi carries increased number of genes despite the absence of recent whole-genome duplications.</title>
        <authorList>
            <person name="Schelkunov M."/>
            <person name="Shtratnikova V."/>
            <person name="Makarenko M."/>
            <person name="Klepikova A."/>
            <person name="Omelchenko D."/>
            <person name="Novikova G."/>
            <person name="Obukhova E."/>
            <person name="Bogdanov V."/>
            <person name="Penin A."/>
            <person name="Logacheva M."/>
        </authorList>
    </citation>
    <scope>NUCLEOTIDE SEQUENCE</scope>
    <source>
        <strain evidence="2">Hsosn_3</strain>
        <tissue evidence="2">Leaf</tissue>
    </source>
</reference>
<comment type="caution">
    <text evidence="2">The sequence shown here is derived from an EMBL/GenBank/DDBJ whole genome shotgun (WGS) entry which is preliminary data.</text>
</comment>
<dbReference type="AlphaFoldDB" id="A0AAD8N1X6"/>
<dbReference type="Gene3D" id="6.10.280.40">
    <property type="match status" value="1"/>
</dbReference>
<name>A0AAD8N1X6_9APIA</name>
<protein>
    <submittedName>
        <fullName evidence="2">ATP binding protein</fullName>
    </submittedName>
</protein>
<gene>
    <name evidence="2" type="ORF">POM88_008653</name>
</gene>